<name>A0A2H0TXY9_9BACT</name>
<evidence type="ECO:0000313" key="1">
    <source>
        <dbReference type="EMBL" id="PIR76376.1"/>
    </source>
</evidence>
<dbReference type="SUPFAM" id="SSF56281">
    <property type="entry name" value="Metallo-hydrolase/oxidoreductase"/>
    <property type="match status" value="1"/>
</dbReference>
<dbReference type="EMBL" id="PFBY01000030">
    <property type="protein sequence ID" value="PIR76376.1"/>
    <property type="molecule type" value="Genomic_DNA"/>
</dbReference>
<dbReference type="InterPro" id="IPR036866">
    <property type="entry name" value="RibonucZ/Hydroxyglut_hydro"/>
</dbReference>
<sequence>MNKVTFLGTGHGMPVRSTSTSILIQDDSQHLLCDVAGGHDLLHRFFDGGIDPTEITNVFISHADSDHILGIVPLVRAWGKDSDTKRTIFCSQDVKNAIDSLFTHVAKNHFEKVQNSITFVLLEDRAVHHIGDWQVTFFDIKSSKTPEFGCHIILADTQTVVYCGDEPLQSHYEDLAQNVDVLIHEAFCLDTAKEQFHPHEKHHCTVKEAAENAARMNAKALLLAHMEDRTLETRKKAYTKEVQEVFSGGVFVPVDGDQYSF</sequence>
<dbReference type="PANTHER" id="PTHR46018:SF2">
    <property type="entry name" value="ZINC PHOSPHODIESTERASE ELAC PROTEIN 1"/>
    <property type="match status" value="1"/>
</dbReference>
<reference evidence="2" key="1">
    <citation type="submission" date="2017-09" db="EMBL/GenBank/DDBJ databases">
        <title>Depth-based differentiation of microbial function through sediment-hosted aquifers and enrichment of novel symbionts in the deep terrestrial subsurface.</title>
        <authorList>
            <person name="Probst A.J."/>
            <person name="Ladd B."/>
            <person name="Jarett J.K."/>
            <person name="Geller-Mcgrath D.E."/>
            <person name="Sieber C.M.K."/>
            <person name="Emerson J.B."/>
            <person name="Anantharaman K."/>
            <person name="Thomas B.C."/>
            <person name="Malmstrom R."/>
            <person name="Stieglmeier M."/>
            <person name="Klingl A."/>
            <person name="Woyke T."/>
            <person name="Ryan C.M."/>
            <person name="Banfield J.F."/>
        </authorList>
    </citation>
    <scope>NUCLEOTIDE SEQUENCE [LARGE SCALE GENOMIC DNA]</scope>
</reference>
<dbReference type="Proteomes" id="UP000231530">
    <property type="component" value="Unassembled WGS sequence"/>
</dbReference>
<protein>
    <submittedName>
        <fullName evidence="1">Uncharacterized protein</fullName>
    </submittedName>
</protein>
<organism evidence="1 2">
    <name type="scientific">Candidatus Magasanikbacteria bacterium CG10_big_fil_rev_8_21_14_0_10_42_10</name>
    <dbReference type="NCBI Taxonomy" id="1974649"/>
    <lineage>
        <taxon>Bacteria</taxon>
        <taxon>Candidatus Magasanikiibacteriota</taxon>
    </lineage>
</organism>
<dbReference type="PANTHER" id="PTHR46018">
    <property type="entry name" value="ZINC PHOSPHODIESTERASE ELAC PROTEIN 1"/>
    <property type="match status" value="1"/>
</dbReference>
<dbReference type="AlphaFoldDB" id="A0A2H0TXY9"/>
<proteinExistence type="predicted"/>
<gene>
    <name evidence="1" type="ORF">COU32_02445</name>
</gene>
<dbReference type="Gene3D" id="3.60.15.10">
    <property type="entry name" value="Ribonuclease Z/Hydroxyacylglutathione hydrolase-like"/>
    <property type="match status" value="1"/>
</dbReference>
<dbReference type="GO" id="GO:0042781">
    <property type="term" value="F:3'-tRNA processing endoribonuclease activity"/>
    <property type="evidence" value="ECO:0007669"/>
    <property type="project" value="TreeGrafter"/>
</dbReference>
<comment type="caution">
    <text evidence="1">The sequence shown here is derived from an EMBL/GenBank/DDBJ whole genome shotgun (WGS) entry which is preliminary data.</text>
</comment>
<dbReference type="Pfam" id="PF23023">
    <property type="entry name" value="Anti-Pycsar_Apyc1"/>
    <property type="match status" value="1"/>
</dbReference>
<evidence type="ECO:0000313" key="2">
    <source>
        <dbReference type="Proteomes" id="UP000231530"/>
    </source>
</evidence>
<accession>A0A2H0TXY9</accession>